<gene>
    <name evidence="1" type="ORF">BK672_27755</name>
</gene>
<name>A0A423MRU2_PSEFL</name>
<comment type="caution">
    <text evidence="1">The sequence shown here is derived from an EMBL/GenBank/DDBJ whole genome shotgun (WGS) entry which is preliminary data.</text>
</comment>
<organism evidence="1 2">
    <name type="scientific">Pseudomonas fluorescens</name>
    <dbReference type="NCBI Taxonomy" id="294"/>
    <lineage>
        <taxon>Bacteria</taxon>
        <taxon>Pseudomonadati</taxon>
        <taxon>Pseudomonadota</taxon>
        <taxon>Gammaproteobacteria</taxon>
        <taxon>Pseudomonadales</taxon>
        <taxon>Pseudomonadaceae</taxon>
        <taxon>Pseudomonas</taxon>
    </lineage>
</organism>
<dbReference type="AlphaFoldDB" id="A0A423MRU2"/>
<reference evidence="1 2" key="1">
    <citation type="submission" date="2016-10" db="EMBL/GenBank/DDBJ databases">
        <title>Comparative genome analysis of multiple Pseudomonas spp. focuses on biocontrol and plant growth promoting traits.</title>
        <authorList>
            <person name="Tao X.-Y."/>
            <person name="Taylor C.G."/>
        </authorList>
    </citation>
    <scope>NUCLEOTIDE SEQUENCE [LARGE SCALE GENOMIC DNA]</scope>
    <source>
        <strain evidence="1 2">2F9</strain>
    </source>
</reference>
<dbReference type="Proteomes" id="UP000283650">
    <property type="component" value="Unassembled WGS sequence"/>
</dbReference>
<sequence>MKDLITPQAAVVGGSVVAFAGGLPATHRDDIYMSTAYAQRATRAAFEDGLSGDWFEYYRNVLKFVGWDVPKPQTLTPSRNNLMAGQATQRIAAVLGEQFCEPMRRALQVMERDALALRLFESTSLRANVGYFQMIPCVMSGPNKVEMGIYHRQFQIEREASGFLFSEDETLIHNSVEQIAAITFNTLHYAQFREKVKNSVITGSLKYLDGLEI</sequence>
<evidence type="ECO:0000313" key="1">
    <source>
        <dbReference type="EMBL" id="RON87980.1"/>
    </source>
</evidence>
<evidence type="ECO:0000313" key="2">
    <source>
        <dbReference type="Proteomes" id="UP000283650"/>
    </source>
</evidence>
<accession>A0A423MRU2</accession>
<dbReference type="RefSeq" id="WP_095113540.1">
    <property type="nucleotide sequence ID" value="NZ_MOBY01000033.1"/>
</dbReference>
<protein>
    <submittedName>
        <fullName evidence="1">Uncharacterized protein</fullName>
    </submittedName>
</protein>
<dbReference type="EMBL" id="MOBY01000033">
    <property type="protein sequence ID" value="RON87980.1"/>
    <property type="molecule type" value="Genomic_DNA"/>
</dbReference>
<proteinExistence type="predicted"/>